<reference evidence="10" key="3">
    <citation type="journal article" date="2018" name="Mol. Plant Microbe Interact.">
        <title>Genome sequence resources for the wheat stripe rust pathogen (Puccinia striiformis f. sp. tritici) and the barley stripe rust pathogen (Puccinia striiformis f. sp. hordei).</title>
        <authorList>
            <person name="Xia C."/>
            <person name="Wang M."/>
            <person name="Yin C."/>
            <person name="Cornejo O.E."/>
            <person name="Hulbert S.H."/>
            <person name="Chen X."/>
        </authorList>
    </citation>
    <scope>NUCLEOTIDE SEQUENCE [LARGE SCALE GENOMIC DNA]</scope>
    <source>
        <strain evidence="10">93TX-2</strain>
    </source>
</reference>
<dbReference type="InterPro" id="IPR011011">
    <property type="entry name" value="Znf_FYVE_PHD"/>
</dbReference>
<feature type="compositionally biased region" description="Polar residues" evidence="7">
    <location>
        <begin position="2266"/>
        <end position="2277"/>
    </location>
</feature>
<feature type="compositionally biased region" description="Polar residues" evidence="7">
    <location>
        <begin position="328"/>
        <end position="354"/>
    </location>
</feature>
<feature type="compositionally biased region" description="Polar residues" evidence="7">
    <location>
        <begin position="172"/>
        <end position="197"/>
    </location>
</feature>
<feature type="region of interest" description="Disordered" evidence="7">
    <location>
        <begin position="496"/>
        <end position="641"/>
    </location>
</feature>
<feature type="compositionally biased region" description="Low complexity" evidence="7">
    <location>
        <begin position="23"/>
        <end position="39"/>
    </location>
</feature>
<keyword evidence="6" id="KW-0539">Nucleus</keyword>
<comment type="caution">
    <text evidence="9">The sequence shown here is derived from an EMBL/GenBank/DDBJ whole genome shotgun (WGS) entry which is preliminary data.</text>
</comment>
<dbReference type="InterPro" id="IPR043449">
    <property type="entry name" value="PHF20-like"/>
</dbReference>
<feature type="compositionally biased region" description="Polar residues" evidence="7">
    <location>
        <begin position="2358"/>
        <end position="2372"/>
    </location>
</feature>
<feature type="compositionally biased region" description="Polar residues" evidence="7">
    <location>
        <begin position="1014"/>
        <end position="1033"/>
    </location>
</feature>
<feature type="compositionally biased region" description="Low complexity" evidence="7">
    <location>
        <begin position="128"/>
        <end position="142"/>
    </location>
</feature>
<feature type="compositionally biased region" description="Low complexity" evidence="7">
    <location>
        <begin position="2173"/>
        <end position="2186"/>
    </location>
</feature>
<feature type="compositionally biased region" description="Polar residues" evidence="7">
    <location>
        <begin position="765"/>
        <end position="780"/>
    </location>
</feature>
<feature type="compositionally biased region" description="Pro residues" evidence="7">
    <location>
        <begin position="2590"/>
        <end position="2604"/>
    </location>
</feature>
<feature type="region of interest" description="Disordered" evidence="7">
    <location>
        <begin position="1542"/>
        <end position="1595"/>
    </location>
</feature>
<reference evidence="10" key="2">
    <citation type="journal article" date="2018" name="BMC Genomics">
        <title>Genomic insights into host adaptation between the wheat stripe rust pathogen (Puccinia striiformis f. sp. tritici) and the barley stripe rust pathogen (Puccinia striiformis f. sp. hordei).</title>
        <authorList>
            <person name="Xia C."/>
            <person name="Wang M."/>
            <person name="Yin C."/>
            <person name="Cornejo O.E."/>
            <person name="Hulbert S.H."/>
            <person name="Chen X."/>
        </authorList>
    </citation>
    <scope>NUCLEOTIDE SEQUENCE [LARGE SCALE GENOMIC DNA]</scope>
    <source>
        <strain evidence="10">93TX-2</strain>
    </source>
</reference>
<name>A0A2S4V7J9_9BASI</name>
<dbReference type="SUPFAM" id="SSF82199">
    <property type="entry name" value="SET domain"/>
    <property type="match status" value="1"/>
</dbReference>
<dbReference type="PANTHER" id="PTHR15856">
    <property type="entry name" value="PHD FINGER PROTEIN 20-RELATED"/>
    <property type="match status" value="1"/>
</dbReference>
<keyword evidence="2" id="KW-0479">Metal-binding</keyword>
<dbReference type="Proteomes" id="UP000238274">
    <property type="component" value="Unassembled WGS sequence"/>
</dbReference>
<feature type="compositionally biased region" description="Basic and acidic residues" evidence="7">
    <location>
        <begin position="2629"/>
        <end position="2653"/>
    </location>
</feature>
<evidence type="ECO:0000313" key="9">
    <source>
        <dbReference type="EMBL" id="POW05512.1"/>
    </source>
</evidence>
<dbReference type="EMBL" id="PKSM01000170">
    <property type="protein sequence ID" value="POW05512.1"/>
    <property type="molecule type" value="Genomic_DNA"/>
</dbReference>
<dbReference type="Gene3D" id="2.170.270.10">
    <property type="entry name" value="SET domain"/>
    <property type="match status" value="1"/>
</dbReference>
<feature type="compositionally biased region" description="Basic and acidic residues" evidence="7">
    <location>
        <begin position="3153"/>
        <end position="3163"/>
    </location>
</feature>
<feature type="compositionally biased region" description="Polar residues" evidence="7">
    <location>
        <begin position="702"/>
        <end position="716"/>
    </location>
</feature>
<dbReference type="SUPFAM" id="SSF57903">
    <property type="entry name" value="FYVE/PHD zinc finger"/>
    <property type="match status" value="1"/>
</dbReference>
<feature type="compositionally biased region" description="Low complexity" evidence="7">
    <location>
        <begin position="3584"/>
        <end position="3595"/>
    </location>
</feature>
<evidence type="ECO:0000313" key="10">
    <source>
        <dbReference type="Proteomes" id="UP000238274"/>
    </source>
</evidence>
<feature type="compositionally biased region" description="Polar residues" evidence="7">
    <location>
        <begin position="3176"/>
        <end position="3186"/>
    </location>
</feature>
<feature type="compositionally biased region" description="Low complexity" evidence="7">
    <location>
        <begin position="238"/>
        <end position="247"/>
    </location>
</feature>
<feature type="compositionally biased region" description="Polar residues" evidence="7">
    <location>
        <begin position="3085"/>
        <end position="3099"/>
    </location>
</feature>
<evidence type="ECO:0000256" key="4">
    <source>
        <dbReference type="ARBA" id="ARBA00022771"/>
    </source>
</evidence>
<feature type="compositionally biased region" description="Pro residues" evidence="7">
    <location>
        <begin position="3421"/>
        <end position="3430"/>
    </location>
</feature>
<reference evidence="9 10" key="1">
    <citation type="submission" date="2017-12" db="EMBL/GenBank/DDBJ databases">
        <title>Gene loss provides genomic basis for host adaptation in cereal stripe rust fungi.</title>
        <authorList>
            <person name="Xia C."/>
        </authorList>
    </citation>
    <scope>NUCLEOTIDE SEQUENCE [LARGE SCALE GENOMIC DNA]</scope>
    <source>
        <strain evidence="9 10">93TX-2</strain>
    </source>
</reference>
<feature type="compositionally biased region" description="Basic and acidic residues" evidence="7">
    <location>
        <begin position="612"/>
        <end position="621"/>
    </location>
</feature>
<feature type="compositionally biased region" description="Basic and acidic residues" evidence="7">
    <location>
        <begin position="1725"/>
        <end position="1741"/>
    </location>
</feature>
<keyword evidence="10" id="KW-1185">Reference proteome</keyword>
<feature type="region of interest" description="Disordered" evidence="7">
    <location>
        <begin position="2571"/>
        <end position="2615"/>
    </location>
</feature>
<dbReference type="InterPro" id="IPR001965">
    <property type="entry name" value="Znf_PHD"/>
</dbReference>
<feature type="compositionally biased region" description="Polar residues" evidence="7">
    <location>
        <begin position="302"/>
        <end position="314"/>
    </location>
</feature>
<feature type="compositionally biased region" description="Polar residues" evidence="7">
    <location>
        <begin position="2701"/>
        <end position="2723"/>
    </location>
</feature>
<feature type="region of interest" description="Disordered" evidence="7">
    <location>
        <begin position="2629"/>
        <end position="2679"/>
    </location>
</feature>
<dbReference type="OrthoDB" id="79252at2759"/>
<dbReference type="PROSITE" id="PS01359">
    <property type="entry name" value="ZF_PHD_1"/>
    <property type="match status" value="1"/>
</dbReference>
<feature type="compositionally biased region" description="Low complexity" evidence="7">
    <location>
        <begin position="1902"/>
        <end position="1918"/>
    </location>
</feature>
<dbReference type="SMART" id="SM00249">
    <property type="entry name" value="PHD"/>
    <property type="match status" value="1"/>
</dbReference>
<gene>
    <name evidence="9" type="ORF">PSHT_10792</name>
</gene>
<dbReference type="InterPro" id="IPR013083">
    <property type="entry name" value="Znf_RING/FYVE/PHD"/>
</dbReference>
<feature type="region of interest" description="Disordered" evidence="7">
    <location>
        <begin position="3137"/>
        <end position="3264"/>
    </location>
</feature>
<feature type="region of interest" description="Disordered" evidence="7">
    <location>
        <begin position="2425"/>
        <end position="2446"/>
    </location>
</feature>
<feature type="compositionally biased region" description="Polar residues" evidence="7">
    <location>
        <begin position="600"/>
        <end position="610"/>
    </location>
</feature>
<dbReference type="Pfam" id="PF20826">
    <property type="entry name" value="PHD_5"/>
    <property type="match status" value="1"/>
</dbReference>
<dbReference type="InterPro" id="IPR046341">
    <property type="entry name" value="SET_dom_sf"/>
</dbReference>
<feature type="compositionally biased region" description="Polar residues" evidence="7">
    <location>
        <begin position="1919"/>
        <end position="1929"/>
    </location>
</feature>
<dbReference type="GO" id="GO:0044545">
    <property type="term" value="C:NSL complex"/>
    <property type="evidence" value="ECO:0007669"/>
    <property type="project" value="TreeGrafter"/>
</dbReference>
<feature type="region of interest" description="Disordered" evidence="7">
    <location>
        <begin position="1498"/>
        <end position="1520"/>
    </location>
</feature>
<feature type="region of interest" description="Disordered" evidence="7">
    <location>
        <begin position="846"/>
        <end position="1035"/>
    </location>
</feature>
<feature type="compositionally biased region" description="Polar residues" evidence="7">
    <location>
        <begin position="3304"/>
        <end position="3321"/>
    </location>
</feature>
<evidence type="ECO:0000256" key="6">
    <source>
        <dbReference type="ARBA" id="ARBA00023242"/>
    </source>
</evidence>
<feature type="region of interest" description="Disordered" evidence="7">
    <location>
        <begin position="1279"/>
        <end position="1324"/>
    </location>
</feature>
<feature type="compositionally biased region" description="Basic and acidic residues" evidence="7">
    <location>
        <begin position="289"/>
        <end position="300"/>
    </location>
</feature>
<dbReference type="Gene3D" id="3.30.40.10">
    <property type="entry name" value="Zinc/RING finger domain, C3HC4 (zinc finger)"/>
    <property type="match status" value="1"/>
</dbReference>
<feature type="compositionally biased region" description="Polar residues" evidence="7">
    <location>
        <begin position="921"/>
        <end position="935"/>
    </location>
</feature>
<dbReference type="GO" id="GO:0008270">
    <property type="term" value="F:zinc ion binding"/>
    <property type="evidence" value="ECO:0007669"/>
    <property type="project" value="UniProtKB-KW"/>
</dbReference>
<feature type="compositionally biased region" description="Pro residues" evidence="7">
    <location>
        <begin position="3403"/>
        <end position="3413"/>
    </location>
</feature>
<feature type="compositionally biased region" description="Polar residues" evidence="7">
    <location>
        <begin position="1295"/>
        <end position="1310"/>
    </location>
</feature>
<evidence type="ECO:0000259" key="8">
    <source>
        <dbReference type="SMART" id="SM00249"/>
    </source>
</evidence>
<feature type="compositionally biased region" description="Polar residues" evidence="7">
    <location>
        <begin position="2885"/>
        <end position="2899"/>
    </location>
</feature>
<feature type="compositionally biased region" description="Low complexity" evidence="7">
    <location>
        <begin position="3187"/>
        <end position="3200"/>
    </location>
</feature>
<feature type="region of interest" description="Disordered" evidence="7">
    <location>
        <begin position="1704"/>
        <end position="1950"/>
    </location>
</feature>
<dbReference type="CDD" id="cd15550">
    <property type="entry name" value="PHD_MLL5"/>
    <property type="match status" value="1"/>
</dbReference>
<feature type="compositionally biased region" description="Polar residues" evidence="7">
    <location>
        <begin position="524"/>
        <end position="544"/>
    </location>
</feature>
<keyword evidence="4" id="KW-0863">Zinc-finger</keyword>
<keyword evidence="3" id="KW-0677">Repeat</keyword>
<feature type="compositionally biased region" description="Low complexity" evidence="7">
    <location>
        <begin position="2605"/>
        <end position="2615"/>
    </location>
</feature>
<feature type="compositionally biased region" description="Basic and acidic residues" evidence="7">
    <location>
        <begin position="431"/>
        <end position="464"/>
    </location>
</feature>
<feature type="compositionally biased region" description="Basic and acidic residues" evidence="7">
    <location>
        <begin position="357"/>
        <end position="374"/>
    </location>
</feature>
<feature type="compositionally biased region" description="Polar residues" evidence="7">
    <location>
        <begin position="3025"/>
        <end position="3045"/>
    </location>
</feature>
<dbReference type="VEuPathDB" id="FungiDB:PSHT_10792"/>
<feature type="region of interest" description="Disordered" evidence="7">
    <location>
        <begin position="2266"/>
        <end position="2378"/>
    </location>
</feature>
<feature type="compositionally biased region" description="Polar residues" evidence="7">
    <location>
        <begin position="2759"/>
        <end position="2778"/>
    </location>
</feature>
<feature type="compositionally biased region" description="Polar residues" evidence="7">
    <location>
        <begin position="40"/>
        <end position="65"/>
    </location>
</feature>
<feature type="region of interest" description="Disordered" evidence="7">
    <location>
        <begin position="328"/>
        <end position="464"/>
    </location>
</feature>
<feature type="region of interest" description="Disordered" evidence="7">
    <location>
        <begin position="2027"/>
        <end position="2067"/>
    </location>
</feature>
<organism evidence="9 10">
    <name type="scientific">Puccinia striiformis</name>
    <dbReference type="NCBI Taxonomy" id="27350"/>
    <lineage>
        <taxon>Eukaryota</taxon>
        <taxon>Fungi</taxon>
        <taxon>Dikarya</taxon>
        <taxon>Basidiomycota</taxon>
        <taxon>Pucciniomycotina</taxon>
        <taxon>Pucciniomycetes</taxon>
        <taxon>Pucciniales</taxon>
        <taxon>Pucciniaceae</taxon>
        <taxon>Puccinia</taxon>
    </lineage>
</organism>
<feature type="region of interest" description="Disordered" evidence="7">
    <location>
        <begin position="1"/>
        <end position="314"/>
    </location>
</feature>
<dbReference type="GO" id="GO:0005634">
    <property type="term" value="C:nucleus"/>
    <property type="evidence" value="ECO:0007669"/>
    <property type="project" value="UniProtKB-SubCell"/>
</dbReference>
<evidence type="ECO:0000256" key="3">
    <source>
        <dbReference type="ARBA" id="ARBA00022737"/>
    </source>
</evidence>
<feature type="compositionally biased region" description="Basic and acidic residues" evidence="7">
    <location>
        <begin position="161"/>
        <end position="170"/>
    </location>
</feature>
<evidence type="ECO:0000256" key="2">
    <source>
        <dbReference type="ARBA" id="ARBA00022723"/>
    </source>
</evidence>
<proteinExistence type="predicted"/>
<feature type="compositionally biased region" description="Polar residues" evidence="7">
    <location>
        <begin position="906"/>
        <end position="915"/>
    </location>
</feature>
<feature type="compositionally biased region" description="Polar residues" evidence="7">
    <location>
        <begin position="653"/>
        <end position="663"/>
    </location>
</feature>
<evidence type="ECO:0000256" key="5">
    <source>
        <dbReference type="ARBA" id="ARBA00022833"/>
    </source>
</evidence>
<feature type="compositionally biased region" description="Low complexity" evidence="7">
    <location>
        <begin position="499"/>
        <end position="514"/>
    </location>
</feature>
<comment type="subcellular location">
    <subcellularLocation>
        <location evidence="1">Nucleus</location>
    </subcellularLocation>
</comment>
<feature type="compositionally biased region" description="Pro residues" evidence="7">
    <location>
        <begin position="1847"/>
        <end position="1865"/>
    </location>
</feature>
<evidence type="ECO:0000256" key="7">
    <source>
        <dbReference type="SAM" id="MobiDB-lite"/>
    </source>
</evidence>
<feature type="region of interest" description="Disordered" evidence="7">
    <location>
        <begin position="3556"/>
        <end position="3597"/>
    </location>
</feature>
<feature type="compositionally biased region" description="Polar residues" evidence="7">
    <location>
        <begin position="1870"/>
        <end position="1879"/>
    </location>
</feature>
<feature type="compositionally biased region" description="Polar residues" evidence="7">
    <location>
        <begin position="3238"/>
        <end position="3264"/>
    </location>
</feature>
<feature type="region of interest" description="Disordered" evidence="7">
    <location>
        <begin position="3294"/>
        <end position="3485"/>
    </location>
</feature>
<protein>
    <recommendedName>
        <fullName evidence="8">Zinc finger PHD-type domain-containing protein</fullName>
    </recommendedName>
</protein>
<dbReference type="GO" id="GO:0006357">
    <property type="term" value="P:regulation of transcription by RNA polymerase II"/>
    <property type="evidence" value="ECO:0007669"/>
    <property type="project" value="TreeGrafter"/>
</dbReference>
<feature type="compositionally biased region" description="Basic and acidic residues" evidence="7">
    <location>
        <begin position="2786"/>
        <end position="2812"/>
    </location>
</feature>
<feature type="compositionally biased region" description="Basic residues" evidence="7">
    <location>
        <begin position="143"/>
        <end position="153"/>
    </location>
</feature>
<accession>A0A2S4V7J9</accession>
<feature type="region of interest" description="Disordered" evidence="7">
    <location>
        <begin position="2691"/>
        <end position="3099"/>
    </location>
</feature>
<feature type="domain" description="Zinc finger PHD-type" evidence="8">
    <location>
        <begin position="795"/>
        <end position="839"/>
    </location>
</feature>
<dbReference type="VEuPathDB" id="FungiDB:PSTT_02139"/>
<dbReference type="InterPro" id="IPR019786">
    <property type="entry name" value="Zinc_finger_PHD-type_CS"/>
</dbReference>
<feature type="compositionally biased region" description="Polar residues" evidence="7">
    <location>
        <begin position="2041"/>
        <end position="2064"/>
    </location>
</feature>
<feature type="compositionally biased region" description="Polar residues" evidence="7">
    <location>
        <begin position="74"/>
        <end position="88"/>
    </location>
</feature>
<keyword evidence="5" id="KW-0862">Zinc</keyword>
<feature type="compositionally biased region" description="Acidic residues" evidence="7">
    <location>
        <begin position="1825"/>
        <end position="1838"/>
    </location>
</feature>
<feature type="region of interest" description="Disordered" evidence="7">
    <location>
        <begin position="2154"/>
        <end position="2212"/>
    </location>
</feature>
<dbReference type="PANTHER" id="PTHR15856:SF51">
    <property type="entry name" value="MBD-R2"/>
    <property type="match status" value="1"/>
</dbReference>
<feature type="region of interest" description="Disordered" evidence="7">
    <location>
        <begin position="653"/>
        <end position="786"/>
    </location>
</feature>
<evidence type="ECO:0000256" key="1">
    <source>
        <dbReference type="ARBA" id="ARBA00004123"/>
    </source>
</evidence>
<feature type="compositionally biased region" description="Low complexity" evidence="7">
    <location>
        <begin position="3343"/>
        <end position="3363"/>
    </location>
</feature>
<sequence>MSRRDPTRGRGRPSISKPSSQNSHLPSTPTSQPPSLVSPAEQQWSAHNRSSLGCSPQLSRNSMLSSADPGEARSTFSKPSTPLTNNQPLPERTPTAHAHSFRSENQHLAGPNDPQHPRSPAVYYNSYPAHRQPSHAHPQQQQPHHHHHHHHHQAVYPPPVPHDHRPELHLRTNLSQQPIRHSSLSTPDGHSLSAHSSSRPDLDSQHSYRPPHHQSPIYEQQFLHPSQRTHHSDPSRPSPSTSTHPLPYQASRPSTSSSHTHQHLPLAGVGSSQQIRHSHHIDSLSASPDRPRLYQPEPRRVNLSSPDLQLQISPRHQNADLYPSQANTERLSQQAISSTPTHPLRSSHSQTHQSAHPPEDAHFSSPRQFDRYPEQPHPSVQGPPRHRSSRSTDFSHHLQPPRQPGPQPVYMHELSPRFQHPHGHSLYPESSSHRNENTVRDRSHQPSSHDIEQSPRSRFPTDRLASDPARFAQPLPENISAQHATHMRREHPAGPMAMQIQSSSSNPSQRQQTQTHHDHIQQFGPGQQRQTTQIEPVYNKSLNPTDLGPEQSPDGRIRLGSSHAAPLDHRDQARSNGSLLHQDYPIDPPQELHPQKKKSLATTNTKQNSRLSKTEKLDELSSKSSSNPQPIPDTSVDVHHSEFSGTANRQLWTQNVGQPSGSGPSYAAISNDPSSSKQGGSREKPYKSSPKSILLERPRSKGASNVETSQFGQMTADSKKPKFPPFRRPSSPSSKYPLLGHGKRKEGADDFLPESSRPKYAHGAANSNPDCDTSREPSSSGDGAVDEVADDGVIRCICSITTDDGFTIQCETCEVWQHAVCVNVPIDEVPEHYFCDRCDPSPERRRRLAEMAPQAERTQRQRLKKEADTRSQDQPADENSIAPGSPNLSNQPDADEPYESLVDSPAASTAMSRVSSGVCVNESTQGEPTGQSPNSHAKGKSKATPMGHHVKLPASSYPDNGLGLCGLQESPMPPSAPRTEDSHIPLPRKPGRKPTKFAQPKPHSSKQPLDPPLSCSTASNILESDNNLPSQNGAEADDRYEAWRYEYTPTLKDIYTDADVKCQVQQLIAQYTRIRSLCKDDFPIGSDTEVSPQEVGLAERAILPPPSKPLSTSTERSPVQAFDHLAQVSDTPAKSQRPVPHGFANTQFLPVTMSELPPPSKLTIKPIAPSTINFFHPWLPIHFAPPSPTPSTTPLRSITSFRHYTGDVYNQYTSLGCNKPYVKFFKSTKLEDRFLQDQDFAQIADGLVIDSRQYGNEMRFIRNGCHPNAFINIIMTPQASRSQDAEPSDGPDLTRSGTPSSRTCSFTTPGSDRHHHTNNLWSTSDPNQPLPWEVSFGIFAASDITRREEIILPWEWDDQHLVHLLPRLLSHSSTFEAQQQKSPTLPTVRIQFLPWSMSDLKLLSCKLAAVTLTLFGLMFCGCERKKSCAVNLMWKIGCLSAGQPMFPTQQTGSSDSEACELTPISSLKERQEMNLSLTFEERFRLVLNSFLEQPNHLPSKIGRNANANANPPTTSRQKKHKIDLGPMLGLKRDWWLCPRVQNTHADPSRTDKTITKSQKRQRSRSVFNHPPSVHKIRRVSDAGGLRQPGLISADPTDETQVPLLEAEPSQAPTVNQPTLARVQQQVTRVDKTNAISIHSVEPQQHETSLPSPPILQDLPRASPRHEASVMKSPLSLPATIQDAPNNLPMPCNTADLQQSDDVILNDQPNEDCSDAAERSMVPEVNEPHRSESSSPGDREASDAITGTPKVGEAKIDTNSPADLASNETEHVMSLVPGNRGEENIVSDSNVDALQQPQKQAETDEPPALHAEYSPEELNRASSAPEEGEVDEEEIYPEEESQHQPTHVSPPGPTPGYRFPKPPPDTCQPEPHSSNTSSPQPVLVEPINAEDEGHGIDDDAESAVEPVAVEPVNQPVAQVGSQNEPANQASPGRRSLDEHLEPSPPGLDLVGQHDDKMVLDQIVAATQLINNSCAQDSARFGPQQNDIDDPPATLLDRNHDETHTVTISHCTPPPEFATLSDLQDSTQVVPVADPNPEPMVTSPKNTDAQDSSSSPGINCSNQQKPDQNHDVQYVVEAEIVPKSPGQVHDGSVSDNIEASRMENNEQHEASTTQTQLVDPIVDQVKNALHVTEQLVSSKESQPLILPFEEGIRQSPQSLLSPSLDPTKEQTPADSSSKLSRRSMSTASETRSDGQADESALSQPSEGSEERLLDSDASTTILGSSDEEMLSSHTPRYLNNRKRIRSKNIIKLPPRIAAVKKPSALQIDRSSGLATSGTARLNKPELRANGRLKPPPVGYQKGNSSKASSLSDLDSEDEVRGNSTDPVVKESGSKMRLTIRSSSPSDNDDDDLNDKVAGKQQRNSKASPIPSLSSAPDPPPNFLGIVKAPVAGKLGRLGLVHATTPSATISSNSQLVETIINLDRAKSDADIPNHPNPSASNATPQPIDVKTTPSVLNRAVDTPSTEKCPLVVNERQESAGIQAADQGSSTLHESPVVTQSPDVISNQFGASRSAPGVNSVAGHPKKTSVVTAAEISGPQSKKAAPKRISLKDYRSRKVSEPVVVTPLANPLIHFATNRPTSTPSAEEGQKKQPPPPIIPVLPPLLPPTSQSQPLLPLSPRKLELVASVLKKEEKDRARSSKDGETEPKSKEHDGSEILTLVPHLPTSPTGPAPDEISKDPDALVHVVELKKPVNRTRSVGKPSGTNMALLSPELQQTKTSPQPAQEVTVGAYEDDIDGVAIESMSNPSEDELEDAERHQESPSNEHQPQNKILAQEQQETLVHGKRPVPGEEQHAMLDKPQEEMSDEVMHEVLGERPQVLDEEQIPEAQNLPTGEAGIRDTPGQASDFIKQQVKHLRGDEPQQTGLESPRTANAIEETKPPFVDVAGTTSMRDANVTSPAANDQMEVDEAYSSPDSNNASWDGPPPPRVAGRATHDNGNTTDDLPAIKSEHTERAMSIGMTIQTMQPDDMEVDMEISPIVAQQPAAPKPRLSIADYRRRKVARPSVSEEPHPSQSMSPSLPDLELSRINQQPSQASPETVQQIPSNTAQQNQQEAENLHSATSLDNAADEARHSHSPSPCRSDPLRLTSQPSEHKPNINNVEVTDVSMTLKAPSDLRLTDTTMYFPPISPSILMAMESPRSPELKYSPSLPGSPSEEKSPGRDTHVATPCSPPDKSPSRTPLETTPVASTSSLKGDSKPSSSNQSSILPRPVVNSVKSQGCEPRDDRPLRRKTPPAPKCLSTQSPPRQLSSEKSTFTATSSGQVNVPQYTRFEIPKSSTSVHVSSLPSMASHSLLNQHRKPAPVSSLGSQPTPIIGFNSTNPRVQLPPEATFPGVHGNQIVPHVPSSRLIPSSSSSQRSPTHPSSALVYKHGISSSSPAPTALSDLRPSPRGPSTILPGLNRGPPSRPPRAPPIPNTSRASWPPEPVGPGPIDPQYSGQGPPSGVHFPPPTKTFSDMPSNPSLPPPPSHATGPPRNPSYHYPHSHRGGGFAPMRNFSGHRATTTPIMGTSGPGPPGPFRPPPQTNHEGIERARYDGFNRGPIPGHPSSYPVRGRAKVRGVGQPTSSSSYWPIEHHNPSGAGGGGTSSNSSNSSSGAGLRYEFGSSLFKSIC</sequence>
<feature type="compositionally biased region" description="Polar residues" evidence="7">
    <location>
        <begin position="1785"/>
        <end position="1799"/>
    </location>
</feature>